<sequence length="1087" mass="117813">MKITTNTFSIFQAFKYFTLPFKLGGFSLLKICFSILGLALSFNFFGANILYAQSCSNYNPSAYANSQWLGHVYKHNGNGNPVTNPFNNYVGSYLESTIVFDRDWGGGSPGCASNDKFAVRYKMRANVACGLYKFTIGGDDGIRLSIDGGATWLVGIWSDHSYSTVTSQVVHLNGTVNFVLEYYEKNGQARVSFDYAGQTGSITAGTTQLSSNSGPINSIVNGSVINGSVGTGFNYQWQYSDDNGSSWTNISGQTSANLTTTAQGSVGTRQYRRETKCSGSVSYSAGASYTTVSPCASAVNMSCGTNYSATIGTSGGWNSYNGCGWLESGGEKVYTFTPSSSGSYTFSANATAGDPDFFLMSSCGPNGTNLNPGCWNSGNRTVNLVGGTTYYLIVDNYSNTNSASFTVSVSCYVPPLWQSEWVSMDTGSPDWCSGETRSITVTVKNIGSATWWNSGPDINIGVWWDSQSNASAIKTNANGLVSGATQTYTFSVTAPITLGNNRLIFDVINEGSFWFSDNNSGGGPGNVLYQSAPISIAQFGNPALFGDNVWNVYGYNGNNRDLSANDYRGFYEQPNLGNGDFGIDTEEFWKSASSPSYAGVSLNNGDLWKGCDVRDNVHTFVSKRKGFPCGNYKFEFENWDDETRLFIDGAKIWSCGVWNGAPGSYSNSINSQYSCHGSLTFTVNLDANSEVEFQTFEDYGDSDLKVVITQVQPTSLANNISAEKTCYVKGNDIIYFLDETNNELIAAINPNGNDLGLMNMRSFVEPPVLSVEACGYPGNTDYATATLGRHWVMSTQNAPITPVTLYLPFRDSEYNDLVNVANGNPNPEDNILTNSDLKLTKYSGPNENNVFSDNCGNGNVLLQSHIGVGSVSSVLPTISNSSYAAFSVNSFSEFWLHGQSNNSALPVELTNLSARCEENTVINWTTASELNSDYFLVEKSRDGQNWILVAEQNAAGNSNDFINYSLIDSKPWSGVSYYRLRQVDLDGREEVFGPISVSCEGNENSMKIYPNPNNGNFTVEILSSENYPNTQMLLTDMTGKIISSRQVDISAGTNQFMVGDLALSKGAYLLSLLGANAVLKPLKVVVY</sequence>
<dbReference type="EMBL" id="QFRJ01000006">
    <property type="protein sequence ID" value="PWH85495.1"/>
    <property type="molecule type" value="Genomic_DNA"/>
</dbReference>
<keyword evidence="2" id="KW-0812">Transmembrane</keyword>
<protein>
    <recommendedName>
        <fullName evidence="3">Secretion system C-terminal sorting domain-containing protein</fullName>
    </recommendedName>
</protein>
<evidence type="ECO:0000313" key="4">
    <source>
        <dbReference type="EMBL" id="PWH85495.1"/>
    </source>
</evidence>
<evidence type="ECO:0000259" key="3">
    <source>
        <dbReference type="Pfam" id="PF18962"/>
    </source>
</evidence>
<organism evidence="4 5">
    <name type="scientific">Brumimicrobium oceani</name>
    <dbReference type="NCBI Taxonomy" id="2100725"/>
    <lineage>
        <taxon>Bacteria</taxon>
        <taxon>Pseudomonadati</taxon>
        <taxon>Bacteroidota</taxon>
        <taxon>Flavobacteriia</taxon>
        <taxon>Flavobacteriales</taxon>
        <taxon>Crocinitomicaceae</taxon>
        <taxon>Brumimicrobium</taxon>
    </lineage>
</organism>
<keyword evidence="1" id="KW-0732">Signal</keyword>
<evidence type="ECO:0000256" key="1">
    <source>
        <dbReference type="ARBA" id="ARBA00022729"/>
    </source>
</evidence>
<keyword evidence="2" id="KW-1133">Transmembrane helix</keyword>
<dbReference type="AlphaFoldDB" id="A0A2U2XCH4"/>
<feature type="domain" description="Secretion system C-terminal sorting" evidence="3">
    <location>
        <begin position="1008"/>
        <end position="1077"/>
    </location>
</feature>
<name>A0A2U2XCH4_9FLAO</name>
<proteinExistence type="predicted"/>
<dbReference type="Pfam" id="PF18962">
    <property type="entry name" value="Por_Secre_tail"/>
    <property type="match status" value="1"/>
</dbReference>
<dbReference type="OrthoDB" id="1652165at2"/>
<reference evidence="4 5" key="1">
    <citation type="submission" date="2018-05" db="EMBL/GenBank/DDBJ databases">
        <title>Brumimicrobium oceani sp. nov., isolated from coastal sediment.</title>
        <authorList>
            <person name="Kou Y."/>
        </authorList>
    </citation>
    <scope>NUCLEOTIDE SEQUENCE [LARGE SCALE GENOMIC DNA]</scope>
    <source>
        <strain evidence="4 5">C305</strain>
    </source>
</reference>
<keyword evidence="5" id="KW-1185">Reference proteome</keyword>
<dbReference type="NCBIfam" id="TIGR04183">
    <property type="entry name" value="Por_Secre_tail"/>
    <property type="match status" value="1"/>
</dbReference>
<dbReference type="RefSeq" id="WP_109359576.1">
    <property type="nucleotide sequence ID" value="NZ_QFRJ01000006.1"/>
</dbReference>
<evidence type="ECO:0000256" key="2">
    <source>
        <dbReference type="SAM" id="Phobius"/>
    </source>
</evidence>
<reference evidence="4 5" key="2">
    <citation type="submission" date="2018-05" db="EMBL/GenBank/DDBJ databases">
        <authorList>
            <person name="Lanie J.A."/>
            <person name="Ng W.-L."/>
            <person name="Kazmierczak K.M."/>
            <person name="Andrzejewski T.M."/>
            <person name="Davidsen T.M."/>
            <person name="Wayne K.J."/>
            <person name="Tettelin H."/>
            <person name="Glass J.I."/>
            <person name="Rusch D."/>
            <person name="Podicherti R."/>
            <person name="Tsui H.-C.T."/>
            <person name="Winkler M.E."/>
        </authorList>
    </citation>
    <scope>NUCLEOTIDE SEQUENCE [LARGE SCALE GENOMIC DNA]</scope>
    <source>
        <strain evidence="4 5">C305</strain>
    </source>
</reference>
<accession>A0A2U2XCH4</accession>
<evidence type="ECO:0000313" key="5">
    <source>
        <dbReference type="Proteomes" id="UP000245370"/>
    </source>
</evidence>
<keyword evidence="2" id="KW-0472">Membrane</keyword>
<comment type="caution">
    <text evidence="4">The sequence shown here is derived from an EMBL/GenBank/DDBJ whole genome shotgun (WGS) entry which is preliminary data.</text>
</comment>
<dbReference type="Gene3D" id="2.60.120.380">
    <property type="match status" value="1"/>
</dbReference>
<gene>
    <name evidence="4" type="ORF">DIT68_09585</name>
</gene>
<feature type="transmembrane region" description="Helical" evidence="2">
    <location>
        <begin position="28"/>
        <end position="51"/>
    </location>
</feature>
<dbReference type="InterPro" id="IPR026444">
    <property type="entry name" value="Secre_tail"/>
</dbReference>
<dbReference type="Proteomes" id="UP000245370">
    <property type="component" value="Unassembled WGS sequence"/>
</dbReference>